<keyword evidence="1" id="KW-1133">Transmembrane helix</keyword>
<comment type="caution">
    <text evidence="2">The sequence shown here is derived from an EMBL/GenBank/DDBJ whole genome shotgun (WGS) entry which is preliminary data.</text>
</comment>
<sequence>MRLSAKLSLIGIALISAITLALLSVYVERVGPELAQYGNLCGPLAVDPCYKPVLKGGFPVAYLFDAPGVSVERQLSFGEDKLFLGALILDITLYFAIVLLAIPAVSQRWSVLTHAANRVRT</sequence>
<reference evidence="2 3" key="1">
    <citation type="submission" date="2017-10" db="EMBL/GenBank/DDBJ databases">
        <title>Massilia psychrophilum sp. nov., a novel purple-pigmented bacterium isolated from Tianshan glacier, Xinjiang Municipality, China.</title>
        <authorList>
            <person name="Wang H."/>
        </authorList>
    </citation>
    <scope>NUCLEOTIDE SEQUENCE [LARGE SCALE GENOMIC DNA]</scope>
    <source>
        <strain evidence="2 3">JCM 30813</strain>
    </source>
</reference>
<keyword evidence="3" id="KW-1185">Reference proteome</keyword>
<gene>
    <name evidence="2" type="ORF">CR103_00950</name>
</gene>
<feature type="transmembrane region" description="Helical" evidence="1">
    <location>
        <begin position="82"/>
        <end position="102"/>
    </location>
</feature>
<evidence type="ECO:0000313" key="3">
    <source>
        <dbReference type="Proteomes" id="UP000228593"/>
    </source>
</evidence>
<keyword evidence="1" id="KW-0812">Transmembrane</keyword>
<feature type="transmembrane region" description="Helical" evidence="1">
    <location>
        <begin position="7"/>
        <end position="27"/>
    </location>
</feature>
<dbReference type="Proteomes" id="UP000228593">
    <property type="component" value="Unassembled WGS sequence"/>
</dbReference>
<evidence type="ECO:0000313" key="2">
    <source>
        <dbReference type="EMBL" id="PIL41644.1"/>
    </source>
</evidence>
<dbReference type="EMBL" id="PDOB01000001">
    <property type="protein sequence ID" value="PIL41644.1"/>
    <property type="molecule type" value="Genomic_DNA"/>
</dbReference>
<name>A0A2G8T6K4_9BURK</name>
<dbReference type="AlphaFoldDB" id="A0A2G8T6K4"/>
<dbReference type="OrthoDB" id="8781578at2"/>
<protein>
    <submittedName>
        <fullName evidence="2">Uncharacterized protein</fullName>
    </submittedName>
</protein>
<keyword evidence="1" id="KW-0472">Membrane</keyword>
<organism evidence="2 3">
    <name type="scientific">Massilia psychrophila</name>
    <dbReference type="NCBI Taxonomy" id="1603353"/>
    <lineage>
        <taxon>Bacteria</taxon>
        <taxon>Pseudomonadati</taxon>
        <taxon>Pseudomonadota</taxon>
        <taxon>Betaproteobacteria</taxon>
        <taxon>Burkholderiales</taxon>
        <taxon>Oxalobacteraceae</taxon>
        <taxon>Telluria group</taxon>
        <taxon>Massilia</taxon>
    </lineage>
</organism>
<accession>A0A2G8T6K4</accession>
<evidence type="ECO:0000256" key="1">
    <source>
        <dbReference type="SAM" id="Phobius"/>
    </source>
</evidence>
<dbReference type="RefSeq" id="WP_099914131.1">
    <property type="nucleotide sequence ID" value="NZ_BMHS01000001.1"/>
</dbReference>
<proteinExistence type="predicted"/>